<evidence type="ECO:0000313" key="10">
    <source>
        <dbReference type="EMBL" id="CAF3004038.1"/>
    </source>
</evidence>
<dbReference type="GO" id="GO:0005576">
    <property type="term" value="C:extracellular region"/>
    <property type="evidence" value="ECO:0007669"/>
    <property type="project" value="TreeGrafter"/>
</dbReference>
<dbReference type="InterPro" id="IPR014784">
    <property type="entry name" value="Cu2_ascorb_mOase-like_C"/>
</dbReference>
<dbReference type="OrthoDB" id="10044505at2759"/>
<protein>
    <submittedName>
        <fullName evidence="10">PHM</fullName>
        <ecNumber evidence="10">1.14.17.3</ecNumber>
    </submittedName>
</protein>
<evidence type="ECO:0000256" key="1">
    <source>
        <dbReference type="ARBA" id="ARBA00001973"/>
    </source>
</evidence>
<evidence type="ECO:0000256" key="2">
    <source>
        <dbReference type="ARBA" id="ARBA00022723"/>
    </source>
</evidence>
<keyword evidence="3" id="KW-0732">Signal</keyword>
<evidence type="ECO:0000256" key="8">
    <source>
        <dbReference type="ARBA" id="ARBA00023180"/>
    </source>
</evidence>
<dbReference type="Gene3D" id="2.60.120.310">
    <property type="entry name" value="Copper type II, ascorbate-dependent monooxygenase, N-terminal domain"/>
    <property type="match status" value="1"/>
</dbReference>
<keyword evidence="8" id="KW-0325">Glycoprotein</keyword>
<organism evidence="10 11">
    <name type="scientific">Lepeophtheirus salmonis</name>
    <name type="common">Salmon louse</name>
    <name type="synonym">Caligus salmonis</name>
    <dbReference type="NCBI Taxonomy" id="72036"/>
    <lineage>
        <taxon>Eukaryota</taxon>
        <taxon>Metazoa</taxon>
        <taxon>Ecdysozoa</taxon>
        <taxon>Arthropoda</taxon>
        <taxon>Crustacea</taxon>
        <taxon>Multicrustacea</taxon>
        <taxon>Hexanauplia</taxon>
        <taxon>Copepoda</taxon>
        <taxon>Siphonostomatoida</taxon>
        <taxon>Caligidae</taxon>
        <taxon>Lepeophtheirus</taxon>
    </lineage>
</organism>
<keyword evidence="5" id="KW-0186">Copper</keyword>
<keyword evidence="7" id="KW-1015">Disulfide bond</keyword>
<keyword evidence="4 10" id="KW-0560">Oxidoreductase</keyword>
<dbReference type="Proteomes" id="UP000675881">
    <property type="component" value="Chromosome 7"/>
</dbReference>
<dbReference type="InterPro" id="IPR008977">
    <property type="entry name" value="PHM/PNGase_F_dom_sf"/>
</dbReference>
<comment type="cofactor">
    <cofactor evidence="1">
        <name>Cu(2+)</name>
        <dbReference type="ChEBI" id="CHEBI:29036"/>
    </cofactor>
</comment>
<dbReference type="EC" id="1.14.17.3" evidence="10"/>
<evidence type="ECO:0000256" key="3">
    <source>
        <dbReference type="ARBA" id="ARBA00022729"/>
    </source>
</evidence>
<dbReference type="GO" id="GO:0004504">
    <property type="term" value="F:peptidylglycine monooxygenase activity"/>
    <property type="evidence" value="ECO:0007669"/>
    <property type="project" value="UniProtKB-EC"/>
</dbReference>
<keyword evidence="11" id="KW-1185">Reference proteome</keyword>
<dbReference type="InterPro" id="IPR036939">
    <property type="entry name" value="Cu2_ascorb_mOase_N_sf"/>
</dbReference>
<evidence type="ECO:0000256" key="6">
    <source>
        <dbReference type="ARBA" id="ARBA00023033"/>
    </source>
</evidence>
<dbReference type="AlphaFoldDB" id="A0A7R8D7Y5"/>
<accession>A0A7R8D7Y5</accession>
<dbReference type="InterPro" id="IPR024548">
    <property type="entry name" value="Cu2_monoox_C"/>
</dbReference>
<dbReference type="PANTHER" id="PTHR10680">
    <property type="entry name" value="PEPTIDYL-GLYCINE ALPHA-AMIDATING MONOOXYGENASE"/>
    <property type="match status" value="1"/>
</dbReference>
<keyword evidence="2" id="KW-0479">Metal-binding</keyword>
<sequence length="259" mass="29476">MPYLKPIHEESLYCVTKRLNSLKEIDIIQFEPNANEKKTAHHMLIYGCATPGSNKPLFNCDNLFMGKKCNSSHSAKRSIFQIQYIPKAGDSSGVKIVYTEESQPKTAAVLFTSTRSGRIPSGSETWMDVACIFKDDDVIIHPFAFRVHTHALGRVVSGYKVENQGKTWTLLGKEILSFHKCFISTNNITMRKGDTLATRCTMVNDRDTAVWIGATKENEMCNFYLMYWVENRKLLSTKDCKSFGPPIYSWEGVFFLEQI</sequence>
<keyword evidence="6" id="KW-0503">Monooxygenase</keyword>
<proteinExistence type="predicted"/>
<evidence type="ECO:0000256" key="5">
    <source>
        <dbReference type="ARBA" id="ARBA00023008"/>
    </source>
</evidence>
<dbReference type="GO" id="GO:0005507">
    <property type="term" value="F:copper ion binding"/>
    <property type="evidence" value="ECO:0007669"/>
    <property type="project" value="InterPro"/>
</dbReference>
<feature type="domain" description="Copper type II ascorbate-dependent monooxygenase C-terminal" evidence="9">
    <location>
        <begin position="110"/>
        <end position="251"/>
    </location>
</feature>
<reference evidence="10" key="1">
    <citation type="submission" date="2021-02" db="EMBL/GenBank/DDBJ databases">
        <authorList>
            <person name="Bekaert M."/>
        </authorList>
    </citation>
    <scope>NUCLEOTIDE SEQUENCE</scope>
    <source>
        <strain evidence="10">IoA-00</strain>
    </source>
</reference>
<name>A0A7R8D7Y5_LEPSM</name>
<evidence type="ECO:0000259" key="9">
    <source>
        <dbReference type="Pfam" id="PF03712"/>
    </source>
</evidence>
<evidence type="ECO:0000313" key="11">
    <source>
        <dbReference type="Proteomes" id="UP000675881"/>
    </source>
</evidence>
<dbReference type="Gene3D" id="2.60.120.230">
    <property type="match status" value="1"/>
</dbReference>
<dbReference type="EMBL" id="HG994586">
    <property type="protein sequence ID" value="CAF3004038.1"/>
    <property type="molecule type" value="Genomic_DNA"/>
</dbReference>
<dbReference type="SUPFAM" id="SSF49742">
    <property type="entry name" value="PHM/PNGase F"/>
    <property type="match status" value="2"/>
</dbReference>
<evidence type="ECO:0000256" key="7">
    <source>
        <dbReference type="ARBA" id="ARBA00023157"/>
    </source>
</evidence>
<dbReference type="PROSITE" id="PS00085">
    <property type="entry name" value="CU2_MONOOXYGENASE_2"/>
    <property type="match status" value="1"/>
</dbReference>
<dbReference type="Pfam" id="PF03712">
    <property type="entry name" value="Cu2_monoox_C"/>
    <property type="match status" value="1"/>
</dbReference>
<evidence type="ECO:0000256" key="4">
    <source>
        <dbReference type="ARBA" id="ARBA00023002"/>
    </source>
</evidence>
<dbReference type="InterPro" id="IPR014783">
    <property type="entry name" value="Cu2_ascorb_mOase_CS-2"/>
</dbReference>
<dbReference type="PANTHER" id="PTHR10680:SF14">
    <property type="entry name" value="PEPTIDYL-GLYCINE ALPHA-AMIDATING MONOOXYGENASE"/>
    <property type="match status" value="1"/>
</dbReference>
<gene>
    <name evidence="10" type="ORF">LSAA_12625</name>
</gene>